<reference evidence="1 2" key="1">
    <citation type="submission" date="2020-08" db="EMBL/GenBank/DDBJ databases">
        <title>Genomic Encyclopedia of Type Strains, Phase IV (KMG-IV): sequencing the most valuable type-strain genomes for metagenomic binning, comparative biology and taxonomic classification.</title>
        <authorList>
            <person name="Goeker M."/>
        </authorList>
    </citation>
    <scope>NUCLEOTIDE SEQUENCE [LARGE SCALE GENOMIC DNA]</scope>
    <source>
        <strain evidence="1 2">DSM 18233</strain>
    </source>
</reference>
<keyword evidence="2" id="KW-1185">Reference proteome</keyword>
<evidence type="ECO:0000313" key="1">
    <source>
        <dbReference type="EMBL" id="MBB5190684.1"/>
    </source>
</evidence>
<proteinExistence type="predicted"/>
<dbReference type="Pfam" id="PF11185">
    <property type="entry name" value="DUF2971"/>
    <property type="match status" value="1"/>
</dbReference>
<comment type="caution">
    <text evidence="1">The sequence shown here is derived from an EMBL/GenBank/DDBJ whole genome shotgun (WGS) entry which is preliminary data.</text>
</comment>
<accession>A0A840RDL9</accession>
<gene>
    <name evidence="1" type="ORF">HNQ50_001406</name>
</gene>
<sequence>MISLTKSEQLEQLKLSAGILKKRRHKLEQMNADPTDSKWQQLLAEEHAFHAEADMLSLRVMSSQAVQAIQSEYPEKGRLFHYTTVAGLMGILGSPPEKGLSLWATAIRYLNDTSEFQLGLELAKEVAKELWVAEIDETRKRVFHAIHENIEKLDDPVFVISFSEQDDTLSQWRAYGGETGYSLGWDFDALKNQANQKQQQWLLAKCIYDQDTQRKAMTGFLLHYLDEILHPGGALRDLLELQPGLTEEMQFNAVILIMRATIRRYAAIFKHKGFQEEKEWRLISPWPLVSDEVMLAKTIEAFPEMHHEVHQAQGIKYRPGRSGIVPYVEFQLGAQHEAGSLLKSITVGPNQHPLLARDAVYSLCISRNVPIGHDLVSTSGTPYRSW</sequence>
<dbReference type="InterPro" id="IPR021352">
    <property type="entry name" value="DUF2971"/>
</dbReference>
<dbReference type="EMBL" id="JACHHN010000002">
    <property type="protein sequence ID" value="MBB5190684.1"/>
    <property type="molecule type" value="Genomic_DNA"/>
</dbReference>
<dbReference type="AlphaFoldDB" id="A0A840RDL9"/>
<name>A0A840RDL9_9NEIS</name>
<dbReference type="Proteomes" id="UP000543030">
    <property type="component" value="Unassembled WGS sequence"/>
</dbReference>
<evidence type="ECO:0000313" key="2">
    <source>
        <dbReference type="Proteomes" id="UP000543030"/>
    </source>
</evidence>
<evidence type="ECO:0008006" key="3">
    <source>
        <dbReference type="Google" id="ProtNLM"/>
    </source>
</evidence>
<dbReference type="RefSeq" id="WP_184098913.1">
    <property type="nucleotide sequence ID" value="NZ_JACHHN010000002.1"/>
</dbReference>
<organism evidence="1 2">
    <name type="scientific">Silvimonas terrae</name>
    <dbReference type="NCBI Taxonomy" id="300266"/>
    <lineage>
        <taxon>Bacteria</taxon>
        <taxon>Pseudomonadati</taxon>
        <taxon>Pseudomonadota</taxon>
        <taxon>Betaproteobacteria</taxon>
        <taxon>Neisseriales</taxon>
        <taxon>Chitinibacteraceae</taxon>
        <taxon>Silvimonas</taxon>
    </lineage>
</organism>
<protein>
    <recommendedName>
        <fullName evidence="3">DUF2971 domain-containing protein</fullName>
    </recommendedName>
</protein>